<evidence type="ECO:0000313" key="1">
    <source>
        <dbReference type="EMBL" id="SQH76260.1"/>
    </source>
</evidence>
<dbReference type="AlphaFoldDB" id="A0A330M5E7"/>
<evidence type="ECO:0000313" key="2">
    <source>
        <dbReference type="Proteomes" id="UP000250123"/>
    </source>
</evidence>
<dbReference type="EMBL" id="LS483452">
    <property type="protein sequence ID" value="SQH76260.1"/>
    <property type="molecule type" value="Genomic_DNA"/>
</dbReference>
<accession>A0A330M5E7</accession>
<organism evidence="1 2">
    <name type="scientific">Shewanella benthica</name>
    <dbReference type="NCBI Taxonomy" id="43661"/>
    <lineage>
        <taxon>Bacteria</taxon>
        <taxon>Pseudomonadati</taxon>
        <taxon>Pseudomonadota</taxon>
        <taxon>Gammaproteobacteria</taxon>
        <taxon>Alteromonadales</taxon>
        <taxon>Shewanellaceae</taxon>
        <taxon>Shewanella</taxon>
    </lineage>
</organism>
<proteinExistence type="predicted"/>
<sequence length="31" mass="3417">MYDSALSDTILIKGVPANLKDQLDRRLKGGQ</sequence>
<protein>
    <submittedName>
        <fullName evidence="1">Uncharacterized protein</fullName>
    </submittedName>
</protein>
<reference evidence="2" key="1">
    <citation type="submission" date="2018-06" db="EMBL/GenBank/DDBJ databases">
        <authorList>
            <person name="Cea G.-C."/>
            <person name="William W."/>
        </authorList>
    </citation>
    <scope>NUCLEOTIDE SEQUENCE [LARGE SCALE GENOMIC DNA]</scope>
    <source>
        <strain evidence="2">DB21MT-2</strain>
    </source>
</reference>
<name>A0A330M5E7_9GAMM</name>
<dbReference type="KEGG" id="sbk:SHEWBE_2297"/>
<dbReference type="Proteomes" id="UP000250123">
    <property type="component" value="Chromosome SHEWBE"/>
</dbReference>
<gene>
    <name evidence="1" type="ORF">SHEWBE_2297</name>
</gene>